<gene>
    <name evidence="1" type="ordered locus">Os06g0505202</name>
    <name evidence="1" type="ORF">OSNPB_060505202</name>
</gene>
<name>A0A0P0WXG5_ORYSJ</name>
<reference evidence="2" key="1">
    <citation type="journal article" date="2005" name="Nature">
        <title>The map-based sequence of the rice genome.</title>
        <authorList>
            <consortium name="International rice genome sequencing project (IRGSP)"/>
            <person name="Matsumoto T."/>
            <person name="Wu J."/>
            <person name="Kanamori H."/>
            <person name="Katayose Y."/>
            <person name="Fujisawa M."/>
            <person name="Namiki N."/>
            <person name="Mizuno H."/>
            <person name="Yamamoto K."/>
            <person name="Antonio B.A."/>
            <person name="Baba T."/>
            <person name="Sakata K."/>
            <person name="Nagamura Y."/>
            <person name="Aoki H."/>
            <person name="Arikawa K."/>
            <person name="Arita K."/>
            <person name="Bito T."/>
            <person name="Chiden Y."/>
            <person name="Fujitsuka N."/>
            <person name="Fukunaka R."/>
            <person name="Hamada M."/>
            <person name="Harada C."/>
            <person name="Hayashi A."/>
            <person name="Hijishita S."/>
            <person name="Honda M."/>
            <person name="Hosokawa S."/>
            <person name="Ichikawa Y."/>
            <person name="Idonuma A."/>
            <person name="Iijima M."/>
            <person name="Ikeda M."/>
            <person name="Ikeno M."/>
            <person name="Ito K."/>
            <person name="Ito S."/>
            <person name="Ito T."/>
            <person name="Ito Y."/>
            <person name="Ito Y."/>
            <person name="Iwabuchi A."/>
            <person name="Kamiya K."/>
            <person name="Karasawa W."/>
            <person name="Kurita K."/>
            <person name="Katagiri S."/>
            <person name="Kikuta A."/>
            <person name="Kobayashi H."/>
            <person name="Kobayashi N."/>
            <person name="Machita K."/>
            <person name="Maehara T."/>
            <person name="Masukawa M."/>
            <person name="Mizubayashi T."/>
            <person name="Mukai Y."/>
            <person name="Nagasaki H."/>
            <person name="Nagata Y."/>
            <person name="Naito S."/>
            <person name="Nakashima M."/>
            <person name="Nakama Y."/>
            <person name="Nakamichi Y."/>
            <person name="Nakamura M."/>
            <person name="Meguro A."/>
            <person name="Negishi M."/>
            <person name="Ohta I."/>
            <person name="Ohta T."/>
            <person name="Okamoto M."/>
            <person name="Ono N."/>
            <person name="Saji S."/>
            <person name="Sakaguchi M."/>
            <person name="Sakai K."/>
            <person name="Shibata M."/>
            <person name="Shimokawa T."/>
            <person name="Song J."/>
            <person name="Takazaki Y."/>
            <person name="Terasawa K."/>
            <person name="Tsugane M."/>
            <person name="Tsuji K."/>
            <person name="Ueda S."/>
            <person name="Waki K."/>
            <person name="Yamagata H."/>
            <person name="Yamamoto M."/>
            <person name="Yamamoto S."/>
            <person name="Yamane H."/>
            <person name="Yoshiki S."/>
            <person name="Yoshihara R."/>
            <person name="Yukawa K."/>
            <person name="Zhong H."/>
            <person name="Yano M."/>
            <person name="Yuan Q."/>
            <person name="Ouyang S."/>
            <person name="Liu J."/>
            <person name="Jones K.M."/>
            <person name="Gansberger K."/>
            <person name="Moffat K."/>
            <person name="Hill J."/>
            <person name="Bera J."/>
            <person name="Fadrosh D."/>
            <person name="Jin S."/>
            <person name="Johri S."/>
            <person name="Kim M."/>
            <person name="Overton L."/>
            <person name="Reardon M."/>
            <person name="Tsitrin T."/>
            <person name="Vuong H."/>
            <person name="Weaver B."/>
            <person name="Ciecko A."/>
            <person name="Tallon L."/>
            <person name="Jackson J."/>
            <person name="Pai G."/>
            <person name="Aken S.V."/>
            <person name="Utterback T."/>
            <person name="Reidmuller S."/>
            <person name="Feldblyum T."/>
            <person name="Hsiao J."/>
            <person name="Zismann V."/>
            <person name="Iobst S."/>
            <person name="de Vazeille A.R."/>
            <person name="Buell C.R."/>
            <person name="Ying K."/>
            <person name="Li Y."/>
            <person name="Lu T."/>
            <person name="Huang Y."/>
            <person name="Zhao Q."/>
            <person name="Feng Q."/>
            <person name="Zhang L."/>
            <person name="Zhu J."/>
            <person name="Weng Q."/>
            <person name="Mu J."/>
            <person name="Lu Y."/>
            <person name="Fan D."/>
            <person name="Liu Y."/>
            <person name="Guan J."/>
            <person name="Zhang Y."/>
            <person name="Yu S."/>
            <person name="Liu X."/>
            <person name="Zhang Y."/>
            <person name="Hong G."/>
            <person name="Han B."/>
            <person name="Choisne N."/>
            <person name="Demange N."/>
            <person name="Orjeda G."/>
            <person name="Samain S."/>
            <person name="Cattolico L."/>
            <person name="Pelletier E."/>
            <person name="Couloux A."/>
            <person name="Segurens B."/>
            <person name="Wincker P."/>
            <person name="D'Hont A."/>
            <person name="Scarpelli C."/>
            <person name="Weissenbach J."/>
            <person name="Salanoubat M."/>
            <person name="Quetier F."/>
            <person name="Yu Y."/>
            <person name="Kim H.R."/>
            <person name="Rambo T."/>
            <person name="Currie J."/>
            <person name="Collura K."/>
            <person name="Luo M."/>
            <person name="Yang T."/>
            <person name="Ammiraju J.S.S."/>
            <person name="Engler F."/>
            <person name="Soderlund C."/>
            <person name="Wing R.A."/>
            <person name="Palmer L.E."/>
            <person name="de la Bastide M."/>
            <person name="Spiegel L."/>
            <person name="Nascimento L."/>
            <person name="Zutavern T."/>
            <person name="O'Shaughnessy A."/>
            <person name="Dike S."/>
            <person name="Dedhia N."/>
            <person name="Preston R."/>
            <person name="Balija V."/>
            <person name="McCombie W.R."/>
            <person name="Chow T."/>
            <person name="Chen H."/>
            <person name="Chung M."/>
            <person name="Chen C."/>
            <person name="Shaw J."/>
            <person name="Wu H."/>
            <person name="Hsiao K."/>
            <person name="Chao Y."/>
            <person name="Chu M."/>
            <person name="Cheng C."/>
            <person name="Hour A."/>
            <person name="Lee P."/>
            <person name="Lin S."/>
            <person name="Lin Y."/>
            <person name="Liou J."/>
            <person name="Liu S."/>
            <person name="Hsing Y."/>
            <person name="Raghuvanshi S."/>
            <person name="Mohanty A."/>
            <person name="Bharti A.K."/>
            <person name="Gaur A."/>
            <person name="Gupta V."/>
            <person name="Kumar D."/>
            <person name="Ravi V."/>
            <person name="Vij S."/>
            <person name="Kapur A."/>
            <person name="Khurana P."/>
            <person name="Khurana P."/>
            <person name="Khurana J.P."/>
            <person name="Tyagi A.K."/>
            <person name="Gaikwad K."/>
            <person name="Singh A."/>
            <person name="Dalal V."/>
            <person name="Srivastava S."/>
            <person name="Dixit A."/>
            <person name="Pal A.K."/>
            <person name="Ghazi I.A."/>
            <person name="Yadav M."/>
            <person name="Pandit A."/>
            <person name="Bhargava A."/>
            <person name="Sureshbabu K."/>
            <person name="Batra K."/>
            <person name="Sharma T.R."/>
            <person name="Mohapatra T."/>
            <person name="Singh N.K."/>
            <person name="Messing J."/>
            <person name="Nelson A.B."/>
            <person name="Fuks G."/>
            <person name="Kavchok S."/>
            <person name="Keizer G."/>
            <person name="Linton E."/>
            <person name="Llaca V."/>
            <person name="Song R."/>
            <person name="Tanyolac B."/>
            <person name="Young S."/>
            <person name="Ho-Il K."/>
            <person name="Hahn J.H."/>
            <person name="Sangsakoo G."/>
            <person name="Vanavichit A."/>
            <person name="de Mattos Luiz.A.T."/>
            <person name="Zimmer P.D."/>
            <person name="Malone G."/>
            <person name="Dellagostin O."/>
            <person name="de Oliveira A.C."/>
            <person name="Bevan M."/>
            <person name="Bancroft I."/>
            <person name="Minx P."/>
            <person name="Cordum H."/>
            <person name="Wilson R."/>
            <person name="Cheng Z."/>
            <person name="Jin W."/>
            <person name="Jiang J."/>
            <person name="Leong S.A."/>
            <person name="Iwama H."/>
            <person name="Gojobori T."/>
            <person name="Itoh T."/>
            <person name="Niimura Y."/>
            <person name="Fujii Y."/>
            <person name="Habara T."/>
            <person name="Sakai H."/>
            <person name="Sato Y."/>
            <person name="Wilson G."/>
            <person name="Kumar K."/>
            <person name="McCouch S."/>
            <person name="Juretic N."/>
            <person name="Hoen D."/>
            <person name="Wright S."/>
            <person name="Bruskiewich R."/>
            <person name="Bureau T."/>
            <person name="Miyao A."/>
            <person name="Hirochika H."/>
            <person name="Nishikawa T."/>
            <person name="Kadowaki K."/>
            <person name="Sugiura M."/>
            <person name="Burr B."/>
            <person name="Sasaki T."/>
        </authorList>
    </citation>
    <scope>NUCLEOTIDE SEQUENCE [LARGE SCALE GENOMIC DNA]</scope>
    <source>
        <strain evidence="2">cv. Nipponbare</strain>
    </source>
</reference>
<dbReference type="InParanoid" id="A0A0P0WXG5"/>
<proteinExistence type="predicted"/>
<reference evidence="1 2" key="3">
    <citation type="journal article" date="2013" name="Rice">
        <title>Improvement of the Oryza sativa Nipponbare reference genome using next generation sequence and optical map data.</title>
        <authorList>
            <person name="Kawahara Y."/>
            <person name="de la Bastide M."/>
            <person name="Hamilton J.P."/>
            <person name="Kanamori H."/>
            <person name="McCombie W.R."/>
            <person name="Ouyang S."/>
            <person name="Schwartz D.C."/>
            <person name="Tanaka T."/>
            <person name="Wu J."/>
            <person name="Zhou S."/>
            <person name="Childs K.L."/>
            <person name="Davidson R.M."/>
            <person name="Lin H."/>
            <person name="Quesada-Ocampo L."/>
            <person name="Vaillancourt B."/>
            <person name="Sakai H."/>
            <person name="Lee S.S."/>
            <person name="Kim J."/>
            <person name="Numa H."/>
            <person name="Itoh T."/>
            <person name="Buell C.R."/>
            <person name="Matsumoto T."/>
        </authorList>
    </citation>
    <scope>NUCLEOTIDE SEQUENCE [LARGE SCALE GENOMIC DNA]</scope>
    <source>
        <strain evidence="2">cv. Nipponbare</strain>
    </source>
</reference>
<evidence type="ECO:0000313" key="1">
    <source>
        <dbReference type="EMBL" id="BAS97949.1"/>
    </source>
</evidence>
<feature type="non-terminal residue" evidence="1">
    <location>
        <position position="1"/>
    </location>
</feature>
<dbReference type="EMBL" id="AP014962">
    <property type="protein sequence ID" value="BAS97949.1"/>
    <property type="molecule type" value="Genomic_DNA"/>
</dbReference>
<reference evidence="1 2" key="2">
    <citation type="journal article" date="2013" name="Plant Cell Physiol.">
        <title>Rice Annotation Project Database (RAP-DB): an integrative and interactive database for rice genomics.</title>
        <authorList>
            <person name="Sakai H."/>
            <person name="Lee S.S."/>
            <person name="Tanaka T."/>
            <person name="Numa H."/>
            <person name="Kim J."/>
            <person name="Kawahara Y."/>
            <person name="Wakimoto H."/>
            <person name="Yang C.C."/>
            <person name="Iwamoto M."/>
            <person name="Abe T."/>
            <person name="Yamada Y."/>
            <person name="Muto A."/>
            <person name="Inokuchi H."/>
            <person name="Ikemura T."/>
            <person name="Matsumoto T."/>
            <person name="Sasaki T."/>
            <person name="Itoh T."/>
        </authorList>
    </citation>
    <scope>NUCLEOTIDE SEQUENCE [LARGE SCALE GENOMIC DNA]</scope>
    <source>
        <strain evidence="2">cv. Nipponbare</strain>
    </source>
</reference>
<dbReference type="Proteomes" id="UP000059680">
    <property type="component" value="Chromosome 6"/>
</dbReference>
<keyword evidence="2" id="KW-1185">Reference proteome</keyword>
<protein>
    <submittedName>
        <fullName evidence="1">Os06g0505202 protein</fullName>
    </submittedName>
</protein>
<sequence length="47" mass="5530">KLTTTFAWQISTGQFEGMQPIGVKLLCLIMDKVYWLFWKQFCVNITT</sequence>
<organism evidence="1 2">
    <name type="scientific">Oryza sativa subsp. japonica</name>
    <name type="common">Rice</name>
    <dbReference type="NCBI Taxonomy" id="39947"/>
    <lineage>
        <taxon>Eukaryota</taxon>
        <taxon>Viridiplantae</taxon>
        <taxon>Streptophyta</taxon>
        <taxon>Embryophyta</taxon>
        <taxon>Tracheophyta</taxon>
        <taxon>Spermatophyta</taxon>
        <taxon>Magnoliopsida</taxon>
        <taxon>Liliopsida</taxon>
        <taxon>Poales</taxon>
        <taxon>Poaceae</taxon>
        <taxon>BOP clade</taxon>
        <taxon>Oryzoideae</taxon>
        <taxon>Oryzeae</taxon>
        <taxon>Oryzinae</taxon>
        <taxon>Oryza</taxon>
        <taxon>Oryza sativa</taxon>
    </lineage>
</organism>
<dbReference type="AlphaFoldDB" id="A0A0P0WXG5"/>
<evidence type="ECO:0000313" key="2">
    <source>
        <dbReference type="Proteomes" id="UP000059680"/>
    </source>
</evidence>
<dbReference type="PaxDb" id="39947-A0A0P0WXG5"/>
<accession>A0A0P0WXG5</accession>
<dbReference type="Gramene" id="Os06t0505202-00">
    <property type="protein sequence ID" value="Os06t0505202-00"/>
    <property type="gene ID" value="Os06g0505202"/>
</dbReference>